<evidence type="ECO:0000313" key="2">
    <source>
        <dbReference type="Proteomes" id="UP000724874"/>
    </source>
</evidence>
<name>A0A9P5NG20_GYMJU</name>
<dbReference type="Proteomes" id="UP000724874">
    <property type="component" value="Unassembled WGS sequence"/>
</dbReference>
<accession>A0A9P5NG20</accession>
<dbReference type="AlphaFoldDB" id="A0A9P5NG20"/>
<sequence length="168" mass="19469">MAQPDTAALKKPRKIHPGAAAGIFPTPNNNRSKKVTKRYFNRELDLDSIISFITHLRETDDMPTELMRLRGRLRAAFPIFKTNKNLIRAAYVKAGWNFDELSNVTKKQVKFFRMKFAIPNEFLWPAEERGQKTRTKDKRNPYLKKRGLIVKNETEDKLGEVVNGICCM</sequence>
<protein>
    <submittedName>
        <fullName evidence="1">Uncharacterized protein</fullName>
    </submittedName>
</protein>
<keyword evidence="2" id="KW-1185">Reference proteome</keyword>
<comment type="caution">
    <text evidence="1">The sequence shown here is derived from an EMBL/GenBank/DDBJ whole genome shotgun (WGS) entry which is preliminary data.</text>
</comment>
<organism evidence="1 2">
    <name type="scientific">Gymnopilus junonius</name>
    <name type="common">Spectacular rustgill mushroom</name>
    <name type="synonym">Gymnopilus spectabilis subsp. junonius</name>
    <dbReference type="NCBI Taxonomy" id="109634"/>
    <lineage>
        <taxon>Eukaryota</taxon>
        <taxon>Fungi</taxon>
        <taxon>Dikarya</taxon>
        <taxon>Basidiomycota</taxon>
        <taxon>Agaricomycotina</taxon>
        <taxon>Agaricomycetes</taxon>
        <taxon>Agaricomycetidae</taxon>
        <taxon>Agaricales</taxon>
        <taxon>Agaricineae</taxon>
        <taxon>Hymenogastraceae</taxon>
        <taxon>Gymnopilus</taxon>
    </lineage>
</organism>
<evidence type="ECO:0000313" key="1">
    <source>
        <dbReference type="EMBL" id="KAF8882736.1"/>
    </source>
</evidence>
<dbReference type="EMBL" id="JADNYJ010000120">
    <property type="protein sequence ID" value="KAF8882736.1"/>
    <property type="molecule type" value="Genomic_DNA"/>
</dbReference>
<proteinExistence type="predicted"/>
<dbReference type="OrthoDB" id="3054237at2759"/>
<reference evidence="1" key="1">
    <citation type="submission" date="2020-11" db="EMBL/GenBank/DDBJ databases">
        <authorList>
            <consortium name="DOE Joint Genome Institute"/>
            <person name="Ahrendt S."/>
            <person name="Riley R."/>
            <person name="Andreopoulos W."/>
            <person name="LaButti K."/>
            <person name="Pangilinan J."/>
            <person name="Ruiz-duenas F.J."/>
            <person name="Barrasa J.M."/>
            <person name="Sanchez-Garcia M."/>
            <person name="Camarero S."/>
            <person name="Miyauchi S."/>
            <person name="Serrano A."/>
            <person name="Linde D."/>
            <person name="Babiker R."/>
            <person name="Drula E."/>
            <person name="Ayuso-Fernandez I."/>
            <person name="Pacheco R."/>
            <person name="Padilla G."/>
            <person name="Ferreira P."/>
            <person name="Barriuso J."/>
            <person name="Kellner H."/>
            <person name="Castanera R."/>
            <person name="Alfaro M."/>
            <person name="Ramirez L."/>
            <person name="Pisabarro A.G."/>
            <person name="Kuo A."/>
            <person name="Tritt A."/>
            <person name="Lipzen A."/>
            <person name="He G."/>
            <person name="Yan M."/>
            <person name="Ng V."/>
            <person name="Cullen D."/>
            <person name="Martin F."/>
            <person name="Rosso M.-N."/>
            <person name="Henrissat B."/>
            <person name="Hibbett D."/>
            <person name="Martinez A.T."/>
            <person name="Grigoriev I.V."/>
        </authorList>
    </citation>
    <scope>NUCLEOTIDE SEQUENCE</scope>
    <source>
        <strain evidence="1">AH 44721</strain>
    </source>
</reference>
<gene>
    <name evidence="1" type="ORF">CPB84DRAFT_214145</name>
</gene>